<keyword evidence="1" id="KW-0472">Membrane</keyword>
<dbReference type="EMBL" id="JAGQDG010000003">
    <property type="protein sequence ID" value="MBQ0935504.1"/>
    <property type="molecule type" value="Genomic_DNA"/>
</dbReference>
<keyword evidence="4" id="KW-1185">Reference proteome</keyword>
<dbReference type="InterPro" id="IPR052372">
    <property type="entry name" value="YpjD/HemX"/>
</dbReference>
<protein>
    <submittedName>
        <fullName evidence="3">Cytochrome c biogenesis protein CcsA</fullName>
    </submittedName>
</protein>
<feature type="transmembrane region" description="Helical" evidence="1">
    <location>
        <begin position="64"/>
        <end position="85"/>
    </location>
</feature>
<feature type="transmembrane region" description="Helical" evidence="1">
    <location>
        <begin position="97"/>
        <end position="115"/>
    </location>
</feature>
<feature type="transmembrane region" description="Helical" evidence="1">
    <location>
        <begin position="40"/>
        <end position="58"/>
    </location>
</feature>
<proteinExistence type="predicted"/>
<accession>A0ABS5DWQ2</accession>
<keyword evidence="1" id="KW-0812">Transmembrane</keyword>
<feature type="transmembrane region" description="Helical" evidence="1">
    <location>
        <begin position="180"/>
        <end position="199"/>
    </location>
</feature>
<feature type="transmembrane region" description="Helical" evidence="1">
    <location>
        <begin position="241"/>
        <end position="259"/>
    </location>
</feature>
<feature type="transmembrane region" description="Helical" evidence="1">
    <location>
        <begin position="211"/>
        <end position="229"/>
    </location>
</feature>
<feature type="transmembrane region" description="Helical" evidence="1">
    <location>
        <begin position="127"/>
        <end position="150"/>
    </location>
</feature>
<dbReference type="RefSeq" id="WP_210808515.1">
    <property type="nucleotide sequence ID" value="NZ_JAGQDG010000003.1"/>
</dbReference>
<sequence length="268" mass="29192">MILSVDPLQAPGFGLTVVGALAYLVAAMPASIERRWPAQALVAAWGLHGLALLAGLGLGRQEGLVIGFAPALSFTIWLVVAVYGVESRLVPVPGVRRVLAVCAMALMVLALLFPGEARAVAHSRWAPLHWVLGLTSYGLFGAAVLHALMLDAADQRMRDKRAIVSTVYGMPLLKLERMTFRFVEAGFVVLTLALAVGMASPHWRWLEHKTVLSLLGWATFAALIIGRVWRGWRGRQATRWLYAGTLLMLLAYMGSRFVLEVLLQRTSG</sequence>
<dbReference type="Pfam" id="PF01578">
    <property type="entry name" value="Cytochrom_C_asm"/>
    <property type="match status" value="1"/>
</dbReference>
<gene>
    <name evidence="3" type="primary">ccsA</name>
    <name evidence="3" type="ORF">KAK11_09215</name>
</gene>
<feature type="domain" description="Cytochrome c assembly protein" evidence="2">
    <location>
        <begin position="73"/>
        <end position="262"/>
    </location>
</feature>
<evidence type="ECO:0000256" key="1">
    <source>
        <dbReference type="SAM" id="Phobius"/>
    </source>
</evidence>
<name>A0ABS5DWQ2_9BURK</name>
<keyword evidence="1" id="KW-1133">Transmembrane helix</keyword>
<dbReference type="InterPro" id="IPR002541">
    <property type="entry name" value="Cyt_c_assembly"/>
</dbReference>
<dbReference type="PANTHER" id="PTHR38034">
    <property type="entry name" value="INNER MEMBRANE PROTEIN YPJD"/>
    <property type="match status" value="1"/>
</dbReference>
<evidence type="ECO:0000313" key="4">
    <source>
        <dbReference type="Proteomes" id="UP000672097"/>
    </source>
</evidence>
<feature type="transmembrane region" description="Helical" evidence="1">
    <location>
        <begin position="12"/>
        <end position="28"/>
    </location>
</feature>
<reference evidence="3 4" key="1">
    <citation type="submission" date="2021-04" db="EMBL/GenBank/DDBJ databases">
        <title>The genome sequence of type strain Ideonella paludis KCTC 32238.</title>
        <authorList>
            <person name="Liu Y."/>
        </authorList>
    </citation>
    <scope>NUCLEOTIDE SEQUENCE [LARGE SCALE GENOMIC DNA]</scope>
    <source>
        <strain evidence="3 4">KCTC 32238</strain>
    </source>
</reference>
<evidence type="ECO:0000259" key="2">
    <source>
        <dbReference type="Pfam" id="PF01578"/>
    </source>
</evidence>
<organism evidence="3 4">
    <name type="scientific">Ideonella paludis</name>
    <dbReference type="NCBI Taxonomy" id="1233411"/>
    <lineage>
        <taxon>Bacteria</taxon>
        <taxon>Pseudomonadati</taxon>
        <taxon>Pseudomonadota</taxon>
        <taxon>Betaproteobacteria</taxon>
        <taxon>Burkholderiales</taxon>
        <taxon>Sphaerotilaceae</taxon>
        <taxon>Ideonella</taxon>
    </lineage>
</organism>
<dbReference type="Proteomes" id="UP000672097">
    <property type="component" value="Unassembled WGS sequence"/>
</dbReference>
<comment type="caution">
    <text evidence="3">The sequence shown here is derived from an EMBL/GenBank/DDBJ whole genome shotgun (WGS) entry which is preliminary data.</text>
</comment>
<evidence type="ECO:0000313" key="3">
    <source>
        <dbReference type="EMBL" id="MBQ0935504.1"/>
    </source>
</evidence>
<dbReference type="PANTHER" id="PTHR38034:SF1">
    <property type="entry name" value="INNER MEMBRANE PROTEIN YPJD"/>
    <property type="match status" value="1"/>
</dbReference>